<dbReference type="SUPFAM" id="SSF49899">
    <property type="entry name" value="Concanavalin A-like lectins/glucanases"/>
    <property type="match status" value="4"/>
</dbReference>
<name>A0A0F7LBC9_9VIRU</name>
<evidence type="ECO:0000313" key="5">
    <source>
        <dbReference type="EMBL" id="AKH48667.1"/>
    </source>
</evidence>
<accession>A0A0F7LBC9</accession>
<evidence type="ECO:0000256" key="4">
    <source>
        <dbReference type="ARBA" id="ARBA00023157"/>
    </source>
</evidence>
<evidence type="ECO:0000256" key="3">
    <source>
        <dbReference type="ARBA" id="ARBA00022837"/>
    </source>
</evidence>
<dbReference type="EMBL" id="KR029607">
    <property type="protein sequence ID" value="AKH48667.1"/>
    <property type="molecule type" value="Genomic_DNA"/>
</dbReference>
<dbReference type="InterPro" id="IPR013320">
    <property type="entry name" value="ConA-like_dom_sf"/>
</dbReference>
<keyword evidence="3" id="KW-0106">Calcium</keyword>
<dbReference type="InterPro" id="IPR051360">
    <property type="entry name" value="Neuronal_Pentraxin_Related"/>
</dbReference>
<reference evidence="5" key="2">
    <citation type="submission" date="2015-03" db="EMBL/GenBank/DDBJ databases">
        <authorList>
            <person name="Chow C.-E.T."/>
            <person name="Winget D.M."/>
            <person name="White R.A.III."/>
            <person name="Hallam S.J."/>
            <person name="Suttle C.A."/>
        </authorList>
    </citation>
    <scope>NUCLEOTIDE SEQUENCE</scope>
    <source>
        <strain evidence="5">Oxic3_1</strain>
    </source>
</reference>
<dbReference type="PANTHER" id="PTHR19277">
    <property type="entry name" value="PENTRAXIN"/>
    <property type="match status" value="1"/>
</dbReference>
<proteinExistence type="predicted"/>
<keyword evidence="4" id="KW-1015">Disulfide bond</keyword>
<evidence type="ECO:0000256" key="2">
    <source>
        <dbReference type="ARBA" id="ARBA00022723"/>
    </source>
</evidence>
<sequence>MAEYINPQWRLPNKKTGNNSNYSMDFTMGTGVNFGSLSNILGNGIITYNTSYSVWIKPDFSYDTNTYQTFFGNFASGNNVLLLYYAHDINAFKFAVGDGSGHNFVSSQAFTSDQELGKGEWQHHCVSFDTVNNNAYYYIDNVQVNTSTGLSRKIATNQNFYIGKKWDLTSGGFTGEISQGCIFKYALPPTGSNSVAALWNGGNPGNPMALSSPPVAYYPLGNSAHMGANYLTPNGALQDYVFDFASSDSIDTNFTLPNYNSYSISVWYKKDRGTVGALPAGDHYLWGNATSGGANKPRTSVRFNDTNELRIITGDGTVYFQSPDLNVSTLLLDGKWHHILTTTVSGEIKLYIDGGLQATHTNSNIVTGIVAETSYRIGQSGYNAGYLTESLLSNFQLFNTALSGPEVETLYNNGSPIQTLANIPQSSNLKAWYKLDATEIYNSSSTEWSVDNNQNPSAYPSSLDFSGTDQYISCSSSSVFQNTSNFSVSFWVNMDDYSGGGCFLMSANAGSSIFHIYAYGGNTIQVRLRENNLGNGLISNVDLNNKWSNICLVYDGTKTGNSNRLKFYLNKVEQTISFNSDIQSSINISSNFLIGQQSGQSGVYTIDGKLSNVSLFSNSLTDGTGGTLNQIETLYNNGTPLADMSSFSSLVSWWKLNNTTTGIEDSKGSNNGTNNGATEYPGFVNTLAGDSSGMSQSSLVQSDLLTTSSYSPYALSFSGDGSYIDLNSDITLTGNKSVSFWVNFTSTISGVVFGGASAHYYPYIDATNIWIRAGGDYTTFAHGGLTSGVWYNICITGDGTNATAYLNGSSLGTQTDRGFTIKLINGEHTGIYGVNGKLSNCAIWNTVLTSSQVREIYNEGRPSNLHNFSGTAPIAWWQLGSNSSWTSPAWTVLDEIGSNNGTSSSMLENTIVDGVGTSGNGVSTGMGLANNISGSSPSGEANSLSVNMTLANIAGGVN</sequence>
<dbReference type="Gene3D" id="2.60.120.200">
    <property type="match status" value="4"/>
</dbReference>
<dbReference type="GO" id="GO:0046872">
    <property type="term" value="F:metal ion binding"/>
    <property type="evidence" value="ECO:0007669"/>
    <property type="project" value="UniProtKB-KW"/>
</dbReference>
<dbReference type="Pfam" id="PF13385">
    <property type="entry name" value="Laminin_G_3"/>
    <property type="match status" value="4"/>
</dbReference>
<keyword evidence="2" id="KW-0479">Metal-binding</keyword>
<reference evidence="5" key="1">
    <citation type="journal article" date="2015" name="Front. Microbiol.">
        <title>Combining genomic sequencing methods to explore viral diversity and reveal potential virus-host interactions.</title>
        <authorList>
            <person name="Chow C.E."/>
            <person name="Winget D.M."/>
            <person name="White R.A.III."/>
            <person name="Hallam S.J."/>
            <person name="Suttle C.A."/>
        </authorList>
    </citation>
    <scope>NUCLEOTIDE SEQUENCE</scope>
    <source>
        <strain evidence="5">Oxic3_1</strain>
    </source>
</reference>
<comment type="cofactor">
    <cofactor evidence="1">
        <name>Ca(2+)</name>
        <dbReference type="ChEBI" id="CHEBI:29108"/>
    </cofactor>
</comment>
<dbReference type="PANTHER" id="PTHR19277:SF125">
    <property type="entry name" value="B6"/>
    <property type="match status" value="1"/>
</dbReference>
<organism evidence="5">
    <name type="scientific">uncultured marine virus</name>
    <dbReference type="NCBI Taxonomy" id="186617"/>
    <lineage>
        <taxon>Viruses</taxon>
        <taxon>environmental samples</taxon>
    </lineage>
</organism>
<protein>
    <submittedName>
        <fullName evidence="5">Uncharacterized protein</fullName>
    </submittedName>
</protein>
<evidence type="ECO:0000256" key="1">
    <source>
        <dbReference type="ARBA" id="ARBA00001913"/>
    </source>
</evidence>